<keyword evidence="2 8" id="KW-0812">Transmembrane</keyword>
<proteinExistence type="predicted"/>
<evidence type="ECO:0000256" key="9">
    <source>
        <dbReference type="SAM" id="SignalP"/>
    </source>
</evidence>
<evidence type="ECO:0008006" key="12">
    <source>
        <dbReference type="Google" id="ProtNLM"/>
    </source>
</evidence>
<gene>
    <name evidence="10" type="ORF">Q7C36_021195</name>
</gene>
<evidence type="ECO:0000256" key="6">
    <source>
        <dbReference type="ARBA" id="ARBA00023170"/>
    </source>
</evidence>
<reference evidence="10" key="1">
    <citation type="submission" date="2023-08" db="EMBL/GenBank/DDBJ databases">
        <title>Pelteobagrus vachellii genome.</title>
        <authorList>
            <person name="Liu H."/>
        </authorList>
    </citation>
    <scope>NUCLEOTIDE SEQUENCE</scope>
    <source>
        <strain evidence="10">PRFRI_2022a</strain>
        <tissue evidence="10">Muscle</tissue>
    </source>
</reference>
<comment type="subcellular location">
    <subcellularLocation>
        <location evidence="1">Membrane</location>
        <topology evidence="1">Single-pass membrane protein</topology>
    </subcellularLocation>
</comment>
<evidence type="ECO:0000256" key="1">
    <source>
        <dbReference type="ARBA" id="ARBA00004167"/>
    </source>
</evidence>
<evidence type="ECO:0000256" key="3">
    <source>
        <dbReference type="ARBA" id="ARBA00022729"/>
    </source>
</evidence>
<evidence type="ECO:0000256" key="4">
    <source>
        <dbReference type="ARBA" id="ARBA00022989"/>
    </source>
</evidence>
<evidence type="ECO:0000313" key="11">
    <source>
        <dbReference type="Proteomes" id="UP001187315"/>
    </source>
</evidence>
<dbReference type="GO" id="GO:0004896">
    <property type="term" value="F:cytokine receptor activity"/>
    <property type="evidence" value="ECO:0007669"/>
    <property type="project" value="TreeGrafter"/>
</dbReference>
<keyword evidence="3 9" id="KW-0732">Signal</keyword>
<dbReference type="GO" id="GO:0009897">
    <property type="term" value="C:external side of plasma membrane"/>
    <property type="evidence" value="ECO:0007669"/>
    <property type="project" value="TreeGrafter"/>
</dbReference>
<dbReference type="Proteomes" id="UP001187315">
    <property type="component" value="Unassembled WGS sequence"/>
</dbReference>
<evidence type="ECO:0000256" key="2">
    <source>
        <dbReference type="ARBA" id="ARBA00022692"/>
    </source>
</evidence>
<dbReference type="InterPro" id="IPR013783">
    <property type="entry name" value="Ig-like_fold"/>
</dbReference>
<feature type="signal peptide" evidence="9">
    <location>
        <begin position="1"/>
        <end position="26"/>
    </location>
</feature>
<dbReference type="SUPFAM" id="SSF49265">
    <property type="entry name" value="Fibronectin type III"/>
    <property type="match status" value="3"/>
</dbReference>
<dbReference type="Gene3D" id="2.60.40.10">
    <property type="entry name" value="Immunoglobulins"/>
    <property type="match status" value="3"/>
</dbReference>
<accession>A0AA88IS73</accession>
<dbReference type="InterPro" id="IPR036116">
    <property type="entry name" value="FN3_sf"/>
</dbReference>
<organism evidence="10 11">
    <name type="scientific">Tachysurus vachellii</name>
    <name type="common">Darkbarbel catfish</name>
    <name type="synonym">Pelteobagrus vachellii</name>
    <dbReference type="NCBI Taxonomy" id="175792"/>
    <lineage>
        <taxon>Eukaryota</taxon>
        <taxon>Metazoa</taxon>
        <taxon>Chordata</taxon>
        <taxon>Craniata</taxon>
        <taxon>Vertebrata</taxon>
        <taxon>Euteleostomi</taxon>
        <taxon>Actinopterygii</taxon>
        <taxon>Neopterygii</taxon>
        <taxon>Teleostei</taxon>
        <taxon>Ostariophysi</taxon>
        <taxon>Siluriformes</taxon>
        <taxon>Bagridae</taxon>
        <taxon>Tachysurus</taxon>
    </lineage>
</organism>
<sequence length="587" mass="65844">MKTHILSPASAVFLWVWCSSFPPTHGTTACPNLGPSAAESPALDSLECRSDYMTHIRCSWTEEEDGLPLTLFHLDPDERRVSACVPGTLTAQNASGLQRSQCRYNTSLFAIGFDDVFFFFTPHVKVLSGTMKLTQYGNITADWMHVQLVSETSSPDVARSFNLKASHMSIPGELREEDRMSLTMKQNRRTEGLNVMSFSGTLPGPFNLQCVYDTEHEVKCKWQMMRELAQYVVYNLSYRTRLNATSELCCTEFDAGDDDDDDDDDDAIMTFSCSFSVPDDETLLLALHSHPRTKVFQSHKNIEPAAPVDMRVELIGDDWVLNWTLPKYRTVPITSEFRYWSSTSPELAETLSLPTGVSVCVMAESLLRSSTRYLAQVRCSVSPPKVRATRYAGYPSEWTKPVYWTTRSAPVSAPVWMYFLLSVSVTVALILMYLISLAFRRLSMWEASIPSPFRSKLMDTVCQVHPEELLCYTEKDDLCLSQVCVLENVQLNLDNVDQGCVDVTTLHTAYCDGLNHYTSQRGSAGPGFTTRIWHWPSACSEHLRFETLMCDGRFASQNTLQPCSEGYQRNPVSSPASSSSSSSSSDV</sequence>
<dbReference type="PROSITE" id="PS51257">
    <property type="entry name" value="PROKAR_LIPOPROTEIN"/>
    <property type="match status" value="1"/>
</dbReference>
<feature type="compositionally biased region" description="Low complexity" evidence="7">
    <location>
        <begin position="573"/>
        <end position="587"/>
    </location>
</feature>
<keyword evidence="5 8" id="KW-0472">Membrane</keyword>
<evidence type="ECO:0000313" key="10">
    <source>
        <dbReference type="EMBL" id="KAK2819549.1"/>
    </source>
</evidence>
<dbReference type="AlphaFoldDB" id="A0AA88IS73"/>
<keyword evidence="11" id="KW-1185">Reference proteome</keyword>
<feature type="transmembrane region" description="Helical" evidence="8">
    <location>
        <begin position="415"/>
        <end position="435"/>
    </location>
</feature>
<evidence type="ECO:0000256" key="8">
    <source>
        <dbReference type="SAM" id="Phobius"/>
    </source>
</evidence>
<evidence type="ECO:0000256" key="5">
    <source>
        <dbReference type="ARBA" id="ARBA00023136"/>
    </source>
</evidence>
<dbReference type="PANTHER" id="PTHR23037">
    <property type="entry name" value="CYTOKINE RECEPTOR"/>
    <property type="match status" value="1"/>
</dbReference>
<evidence type="ECO:0000256" key="7">
    <source>
        <dbReference type="SAM" id="MobiDB-lite"/>
    </source>
</evidence>
<dbReference type="PANTHER" id="PTHR23037:SF7">
    <property type="entry name" value="INTERLEUKIN-21 RECEPTOR"/>
    <property type="match status" value="1"/>
</dbReference>
<keyword evidence="6" id="KW-0675">Receptor</keyword>
<name>A0AA88IS73_TACVA</name>
<feature type="chain" id="PRO_5041689281" description="Fibronectin type-III domain-containing protein" evidence="9">
    <location>
        <begin position="27"/>
        <end position="587"/>
    </location>
</feature>
<comment type="caution">
    <text evidence="10">The sequence shown here is derived from an EMBL/GenBank/DDBJ whole genome shotgun (WGS) entry which is preliminary data.</text>
</comment>
<dbReference type="EMBL" id="JAVHJS010000023">
    <property type="protein sequence ID" value="KAK2819549.1"/>
    <property type="molecule type" value="Genomic_DNA"/>
</dbReference>
<feature type="region of interest" description="Disordered" evidence="7">
    <location>
        <begin position="566"/>
        <end position="587"/>
    </location>
</feature>
<keyword evidence="4 8" id="KW-1133">Transmembrane helix</keyword>
<protein>
    <recommendedName>
        <fullName evidence="12">Fibronectin type-III domain-containing protein</fullName>
    </recommendedName>
</protein>